<dbReference type="Proteomes" id="UP001301326">
    <property type="component" value="Chromosome"/>
</dbReference>
<keyword evidence="1" id="KW-0472">Membrane</keyword>
<sequence>MMLWVFFGLILVLVAGFAYRAGVNRGRLEGYQAGMGDGVKKGHEEGMKVGLKAGIKEHMVTTLVDAKPIPGMHEDLHQQVKEEVLKAINTKPEQKKASAAPKPSLVNMLWEEFGGWLLLALFVLLLVYLFRSG</sequence>
<reference evidence="2" key="1">
    <citation type="journal article" date="2023" name="Int. J. Mol. Sci.">
        <title>Metagenomics Revealed a New Genus 'Candidatus Thiocaldithrix dubininis' gen. nov., sp. nov. and a New Species 'Candidatus Thiothrix putei' sp. nov. in the Family Thiotrichaceae, Some Members of Which Have Traits of Both Na+- and H+-Motive Energetics.</title>
        <authorList>
            <person name="Ravin N.V."/>
            <person name="Muntyan M.S."/>
            <person name="Smolyakov D.D."/>
            <person name="Rudenko T.S."/>
            <person name="Beletsky A.V."/>
            <person name="Mardanov A.V."/>
            <person name="Grabovich M.Y."/>
        </authorList>
    </citation>
    <scope>NUCLEOTIDE SEQUENCE</scope>
    <source>
        <strain evidence="2">GKL-02</strain>
    </source>
</reference>
<evidence type="ECO:0000313" key="2">
    <source>
        <dbReference type="EMBL" id="WGZ94256.1"/>
    </source>
</evidence>
<evidence type="ECO:0000256" key="1">
    <source>
        <dbReference type="SAM" id="Phobius"/>
    </source>
</evidence>
<keyword evidence="1" id="KW-1133">Transmembrane helix</keyword>
<gene>
    <name evidence="2" type="ORF">QJT81_21175</name>
</gene>
<protein>
    <submittedName>
        <fullName evidence="2">Uncharacterized protein</fullName>
    </submittedName>
</protein>
<organism evidence="2">
    <name type="scientific">Candidatus Thiothrix putei</name>
    <dbReference type="NCBI Taxonomy" id="3080811"/>
    <lineage>
        <taxon>Bacteria</taxon>
        <taxon>Pseudomonadati</taxon>
        <taxon>Pseudomonadota</taxon>
        <taxon>Gammaproteobacteria</taxon>
        <taxon>Thiotrichales</taxon>
        <taxon>Thiotrichaceae</taxon>
        <taxon>Thiothrix</taxon>
    </lineage>
</organism>
<accession>A0AA95HG99</accession>
<feature type="transmembrane region" description="Helical" evidence="1">
    <location>
        <begin position="113"/>
        <end position="130"/>
    </location>
</feature>
<dbReference type="EMBL" id="CP124756">
    <property type="protein sequence ID" value="WGZ94256.1"/>
    <property type="molecule type" value="Genomic_DNA"/>
</dbReference>
<name>A0AA95HG99_9GAMM</name>
<keyword evidence="1" id="KW-0812">Transmembrane</keyword>
<proteinExistence type="predicted"/>
<dbReference type="KEGG" id="tput:QJT81_21175"/>
<dbReference type="AlphaFoldDB" id="A0AA95HG99"/>
<reference evidence="2" key="2">
    <citation type="submission" date="2023-04" db="EMBL/GenBank/DDBJ databases">
        <authorList>
            <person name="Beletskiy A.V."/>
            <person name="Mardanov A.V."/>
            <person name="Ravin N.V."/>
        </authorList>
    </citation>
    <scope>NUCLEOTIDE SEQUENCE</scope>
    <source>
        <strain evidence="2">GKL-02</strain>
    </source>
</reference>